<keyword evidence="2" id="KW-0677">Repeat</keyword>
<dbReference type="SMART" id="SM00054">
    <property type="entry name" value="EFh"/>
    <property type="match status" value="2"/>
</dbReference>
<name>A0A5B8MXD6_9CHLO</name>
<evidence type="ECO:0000313" key="5">
    <source>
        <dbReference type="EMBL" id="QDZ25187.1"/>
    </source>
</evidence>
<dbReference type="Pfam" id="PF13499">
    <property type="entry name" value="EF-hand_7"/>
    <property type="match status" value="1"/>
</dbReference>
<dbReference type="PROSITE" id="PS00018">
    <property type="entry name" value="EF_HAND_1"/>
    <property type="match status" value="2"/>
</dbReference>
<keyword evidence="1" id="KW-0479">Metal-binding</keyword>
<dbReference type="InterPro" id="IPR011992">
    <property type="entry name" value="EF-hand-dom_pair"/>
</dbReference>
<organism evidence="5 6">
    <name type="scientific">Chloropicon primus</name>
    <dbReference type="NCBI Taxonomy" id="1764295"/>
    <lineage>
        <taxon>Eukaryota</taxon>
        <taxon>Viridiplantae</taxon>
        <taxon>Chlorophyta</taxon>
        <taxon>Chloropicophyceae</taxon>
        <taxon>Chloropicales</taxon>
        <taxon>Chloropicaceae</taxon>
        <taxon>Chloropicon</taxon>
    </lineage>
</organism>
<dbReference type="EMBL" id="CP031049">
    <property type="protein sequence ID" value="QDZ25187.1"/>
    <property type="molecule type" value="Genomic_DNA"/>
</dbReference>
<dbReference type="Gene3D" id="1.10.238.10">
    <property type="entry name" value="EF-hand"/>
    <property type="match status" value="1"/>
</dbReference>
<keyword evidence="6" id="KW-1185">Reference proteome</keyword>
<evidence type="ECO:0000256" key="2">
    <source>
        <dbReference type="ARBA" id="ARBA00022737"/>
    </source>
</evidence>
<feature type="domain" description="EF-hand" evidence="4">
    <location>
        <begin position="117"/>
        <end position="152"/>
    </location>
</feature>
<keyword evidence="3" id="KW-0106">Calcium</keyword>
<dbReference type="InterPro" id="IPR018247">
    <property type="entry name" value="EF_Hand_1_Ca_BS"/>
</dbReference>
<feature type="domain" description="EF-hand" evidence="4">
    <location>
        <begin position="75"/>
        <end position="110"/>
    </location>
</feature>
<accession>A0A5B8MXD6</accession>
<dbReference type="STRING" id="1764295.A0A5B8MXD6"/>
<protein>
    <recommendedName>
        <fullName evidence="4">EF-hand domain-containing protein</fullName>
    </recommendedName>
</protein>
<reference evidence="5 6" key="1">
    <citation type="submission" date="2018-07" db="EMBL/GenBank/DDBJ databases">
        <title>The complete nuclear genome of the prasinophyte Chloropicon primus (CCMP1205).</title>
        <authorList>
            <person name="Pombert J.-F."/>
            <person name="Otis C."/>
            <person name="Turmel M."/>
            <person name="Lemieux C."/>
        </authorList>
    </citation>
    <scope>NUCLEOTIDE SEQUENCE [LARGE SCALE GENOMIC DNA]</scope>
    <source>
        <strain evidence="5 6">CCMP1205</strain>
    </source>
</reference>
<dbReference type="AlphaFoldDB" id="A0A5B8MXD6"/>
<evidence type="ECO:0000256" key="1">
    <source>
        <dbReference type="ARBA" id="ARBA00022723"/>
    </source>
</evidence>
<dbReference type="Proteomes" id="UP000316726">
    <property type="component" value="Chromosome 16"/>
</dbReference>
<proteinExistence type="predicted"/>
<dbReference type="SUPFAM" id="SSF47473">
    <property type="entry name" value="EF-hand"/>
    <property type="match status" value="1"/>
</dbReference>
<evidence type="ECO:0000313" key="6">
    <source>
        <dbReference type="Proteomes" id="UP000316726"/>
    </source>
</evidence>
<dbReference type="InterPro" id="IPR002048">
    <property type="entry name" value="EF_hand_dom"/>
</dbReference>
<gene>
    <name evidence="5" type="ORF">A3770_16p77050</name>
</gene>
<dbReference type="GO" id="GO:0005509">
    <property type="term" value="F:calcium ion binding"/>
    <property type="evidence" value="ECO:0007669"/>
    <property type="project" value="InterPro"/>
</dbReference>
<evidence type="ECO:0000259" key="4">
    <source>
        <dbReference type="PROSITE" id="PS50222"/>
    </source>
</evidence>
<dbReference type="OrthoDB" id="26525at2759"/>
<sequence length="157" mass="17813">MQAVARGDHERAFLGLVKDGGPRSVDITDLVASRQEFKSNPFSGRLFELFSEVEEEGKIGLDDYKACLKRLDSKDMDDKHDLAFMAYDVDGDGFISEGDLYFWMRRLGKGERQSSKQIHQVAKKTIEAYDKDEDGKLSPEEFKPLLSDFALADYFGL</sequence>
<dbReference type="PANTHER" id="PTHR45942">
    <property type="entry name" value="PROTEIN PHOSPATASE 3 REGULATORY SUBUNIT B ALPHA ISOFORM TYPE 1"/>
    <property type="match status" value="1"/>
</dbReference>
<evidence type="ECO:0000256" key="3">
    <source>
        <dbReference type="ARBA" id="ARBA00022837"/>
    </source>
</evidence>
<dbReference type="CDD" id="cd00051">
    <property type="entry name" value="EFh"/>
    <property type="match status" value="1"/>
</dbReference>
<dbReference type="PROSITE" id="PS50222">
    <property type="entry name" value="EF_HAND_2"/>
    <property type="match status" value="2"/>
</dbReference>